<protein>
    <submittedName>
        <fullName evidence="2">Uncharacterized protein</fullName>
    </submittedName>
</protein>
<evidence type="ECO:0000256" key="1">
    <source>
        <dbReference type="SAM" id="MobiDB-lite"/>
    </source>
</evidence>
<feature type="region of interest" description="Disordered" evidence="1">
    <location>
        <begin position="66"/>
        <end position="115"/>
    </location>
</feature>
<reference evidence="2 3" key="1">
    <citation type="submission" date="2018-06" db="EMBL/GenBank/DDBJ databases">
        <title>Comparative genomics reveals the genomic features of Rhizophagus irregularis, R. cerebriforme, R. diaphanum and Gigaspora rosea, and their symbiotic lifestyle signature.</title>
        <authorList>
            <person name="Morin E."/>
            <person name="San Clemente H."/>
            <person name="Chen E.C.H."/>
            <person name="De La Providencia I."/>
            <person name="Hainaut M."/>
            <person name="Kuo A."/>
            <person name="Kohler A."/>
            <person name="Murat C."/>
            <person name="Tang N."/>
            <person name="Roy S."/>
            <person name="Loubradou J."/>
            <person name="Henrissat B."/>
            <person name="Grigoriev I.V."/>
            <person name="Corradi N."/>
            <person name="Roux C."/>
            <person name="Martin F.M."/>
        </authorList>
    </citation>
    <scope>NUCLEOTIDE SEQUENCE [LARGE SCALE GENOMIC DNA]</scope>
    <source>
        <strain evidence="2 3">DAOM 194757</strain>
    </source>
</reference>
<proteinExistence type="predicted"/>
<organism evidence="2 3">
    <name type="scientific">Gigaspora rosea</name>
    <dbReference type="NCBI Taxonomy" id="44941"/>
    <lineage>
        <taxon>Eukaryota</taxon>
        <taxon>Fungi</taxon>
        <taxon>Fungi incertae sedis</taxon>
        <taxon>Mucoromycota</taxon>
        <taxon>Glomeromycotina</taxon>
        <taxon>Glomeromycetes</taxon>
        <taxon>Diversisporales</taxon>
        <taxon>Gigasporaceae</taxon>
        <taxon>Gigaspora</taxon>
    </lineage>
</organism>
<comment type="caution">
    <text evidence="2">The sequence shown here is derived from an EMBL/GenBank/DDBJ whole genome shotgun (WGS) entry which is preliminary data.</text>
</comment>
<dbReference type="Proteomes" id="UP000266673">
    <property type="component" value="Unassembled WGS sequence"/>
</dbReference>
<dbReference type="AlphaFoldDB" id="A0A397VV61"/>
<evidence type="ECO:0000313" key="3">
    <source>
        <dbReference type="Proteomes" id="UP000266673"/>
    </source>
</evidence>
<evidence type="ECO:0000313" key="2">
    <source>
        <dbReference type="EMBL" id="RIB25651.1"/>
    </source>
</evidence>
<gene>
    <name evidence="2" type="ORF">C2G38_432203</name>
</gene>
<sequence length="150" mass="16780">MNKALGRKEHEFFSIAIEGGDRKIAKDWDKERKLGKANASSININNSTISGSGIGTIERRVFTSVSPKKKGTNPRKRTNNATAQRIKKTKTAKGISASDSFTDESQKFDEHGAEEEAGVTRRSELLLLNMIHHKFLLSRQISQLLLRMLI</sequence>
<feature type="compositionally biased region" description="Basic residues" evidence="1">
    <location>
        <begin position="67"/>
        <end position="78"/>
    </location>
</feature>
<keyword evidence="3" id="KW-1185">Reference proteome</keyword>
<accession>A0A397VV61</accession>
<name>A0A397VV61_9GLOM</name>
<dbReference type="EMBL" id="QKWP01000166">
    <property type="protein sequence ID" value="RIB25651.1"/>
    <property type="molecule type" value="Genomic_DNA"/>
</dbReference>